<sequence>MIRLVSCHGASAHLSGFGWCVLSPSCIFHPLLCLCIVFYSKSLCYSHATC</sequence>
<dbReference type="AlphaFoldDB" id="A0A2H3B1Q4"/>
<gene>
    <name evidence="2" type="ORF">ARMSODRAFT_961615</name>
</gene>
<name>A0A2H3B1Q4_9AGAR</name>
<keyword evidence="1" id="KW-1133">Transmembrane helix</keyword>
<reference evidence="3" key="1">
    <citation type="journal article" date="2017" name="Nat. Ecol. Evol.">
        <title>Genome expansion and lineage-specific genetic innovations in the forest pathogenic fungi Armillaria.</title>
        <authorList>
            <person name="Sipos G."/>
            <person name="Prasanna A.N."/>
            <person name="Walter M.C."/>
            <person name="O'Connor E."/>
            <person name="Balint B."/>
            <person name="Krizsan K."/>
            <person name="Kiss B."/>
            <person name="Hess J."/>
            <person name="Varga T."/>
            <person name="Slot J."/>
            <person name="Riley R."/>
            <person name="Boka B."/>
            <person name="Rigling D."/>
            <person name="Barry K."/>
            <person name="Lee J."/>
            <person name="Mihaltcheva S."/>
            <person name="LaButti K."/>
            <person name="Lipzen A."/>
            <person name="Waldron R."/>
            <person name="Moloney N.M."/>
            <person name="Sperisen C."/>
            <person name="Kredics L."/>
            <person name="Vagvoelgyi C."/>
            <person name="Patrignani A."/>
            <person name="Fitzpatrick D."/>
            <person name="Nagy I."/>
            <person name="Doyle S."/>
            <person name="Anderson J.B."/>
            <person name="Grigoriev I.V."/>
            <person name="Gueldener U."/>
            <person name="Muensterkoetter M."/>
            <person name="Nagy L.G."/>
        </authorList>
    </citation>
    <scope>NUCLEOTIDE SEQUENCE [LARGE SCALE GENOMIC DNA]</scope>
    <source>
        <strain evidence="3">28-4</strain>
    </source>
</reference>
<accession>A0A2H3B1Q4</accession>
<dbReference type="EMBL" id="KZ293449">
    <property type="protein sequence ID" value="PBK64795.1"/>
    <property type="molecule type" value="Genomic_DNA"/>
</dbReference>
<proteinExistence type="predicted"/>
<keyword evidence="1" id="KW-0472">Membrane</keyword>
<keyword evidence="1" id="KW-0812">Transmembrane</keyword>
<evidence type="ECO:0000313" key="2">
    <source>
        <dbReference type="EMBL" id="PBK64795.1"/>
    </source>
</evidence>
<organism evidence="2 3">
    <name type="scientific">Armillaria solidipes</name>
    <dbReference type="NCBI Taxonomy" id="1076256"/>
    <lineage>
        <taxon>Eukaryota</taxon>
        <taxon>Fungi</taxon>
        <taxon>Dikarya</taxon>
        <taxon>Basidiomycota</taxon>
        <taxon>Agaricomycotina</taxon>
        <taxon>Agaricomycetes</taxon>
        <taxon>Agaricomycetidae</taxon>
        <taxon>Agaricales</taxon>
        <taxon>Marasmiineae</taxon>
        <taxon>Physalacriaceae</taxon>
        <taxon>Armillaria</taxon>
    </lineage>
</organism>
<evidence type="ECO:0000256" key="1">
    <source>
        <dbReference type="SAM" id="Phobius"/>
    </source>
</evidence>
<feature type="transmembrane region" description="Helical" evidence="1">
    <location>
        <begin position="16"/>
        <end position="39"/>
    </location>
</feature>
<keyword evidence="3" id="KW-1185">Reference proteome</keyword>
<evidence type="ECO:0000313" key="3">
    <source>
        <dbReference type="Proteomes" id="UP000218334"/>
    </source>
</evidence>
<protein>
    <submittedName>
        <fullName evidence="2">Uncharacterized protein</fullName>
    </submittedName>
</protein>
<dbReference type="Proteomes" id="UP000218334">
    <property type="component" value="Unassembled WGS sequence"/>
</dbReference>